<dbReference type="RefSeq" id="WP_344249845.1">
    <property type="nucleotide sequence ID" value="NZ_BAAAPM010000008.1"/>
</dbReference>
<accession>A0ABP4VUF8</accession>
<feature type="region of interest" description="Disordered" evidence="1">
    <location>
        <begin position="1"/>
        <end position="47"/>
    </location>
</feature>
<gene>
    <name evidence="2" type="ORF">GCM10009809_33900</name>
</gene>
<protein>
    <submittedName>
        <fullName evidence="2">Uncharacterized protein</fullName>
    </submittedName>
</protein>
<keyword evidence="3" id="KW-1185">Reference proteome</keyword>
<proteinExistence type="predicted"/>
<dbReference type="EMBL" id="BAAAPM010000008">
    <property type="protein sequence ID" value="GAA1735937.1"/>
    <property type="molecule type" value="Genomic_DNA"/>
</dbReference>
<reference evidence="3" key="1">
    <citation type="journal article" date="2019" name="Int. J. Syst. Evol. Microbiol.">
        <title>The Global Catalogue of Microorganisms (GCM) 10K type strain sequencing project: providing services to taxonomists for standard genome sequencing and annotation.</title>
        <authorList>
            <consortium name="The Broad Institute Genomics Platform"/>
            <consortium name="The Broad Institute Genome Sequencing Center for Infectious Disease"/>
            <person name="Wu L."/>
            <person name="Ma J."/>
        </authorList>
    </citation>
    <scope>NUCLEOTIDE SEQUENCE [LARGE SCALE GENOMIC DNA]</scope>
    <source>
        <strain evidence="3">JCM 15589</strain>
    </source>
</reference>
<organism evidence="2 3">
    <name type="scientific">Isoptericola hypogeus</name>
    <dbReference type="NCBI Taxonomy" id="300179"/>
    <lineage>
        <taxon>Bacteria</taxon>
        <taxon>Bacillati</taxon>
        <taxon>Actinomycetota</taxon>
        <taxon>Actinomycetes</taxon>
        <taxon>Micrococcales</taxon>
        <taxon>Promicromonosporaceae</taxon>
        <taxon>Isoptericola</taxon>
    </lineage>
</organism>
<evidence type="ECO:0000313" key="3">
    <source>
        <dbReference type="Proteomes" id="UP001501138"/>
    </source>
</evidence>
<dbReference type="Proteomes" id="UP001501138">
    <property type="component" value="Unassembled WGS sequence"/>
</dbReference>
<name>A0ABP4VUF8_9MICO</name>
<feature type="compositionally biased region" description="Basic and acidic residues" evidence="1">
    <location>
        <begin position="1"/>
        <end position="17"/>
    </location>
</feature>
<evidence type="ECO:0000313" key="2">
    <source>
        <dbReference type="EMBL" id="GAA1735937.1"/>
    </source>
</evidence>
<evidence type="ECO:0000256" key="1">
    <source>
        <dbReference type="SAM" id="MobiDB-lite"/>
    </source>
</evidence>
<comment type="caution">
    <text evidence="2">The sequence shown here is derived from an EMBL/GenBank/DDBJ whole genome shotgun (WGS) entry which is preliminary data.</text>
</comment>
<sequence>MSDDGDARPDLRWDPGARYRPSVLAARRPAPVSSGASLPTPPRLAGRLRRGPVRRTAVFDREVWRVDVRGARPGLADALAASAARYRRGALDTTGLVRAVGRALTS</sequence>